<dbReference type="SUPFAM" id="SSF50249">
    <property type="entry name" value="Nucleic acid-binding proteins"/>
    <property type="match status" value="1"/>
</dbReference>
<dbReference type="GO" id="GO:0006269">
    <property type="term" value="P:DNA replication, synthesis of primer"/>
    <property type="evidence" value="ECO:0007669"/>
    <property type="project" value="UniProtKB-KW"/>
</dbReference>
<organism evidence="5">
    <name type="scientific">mine drainage metagenome</name>
    <dbReference type="NCBI Taxonomy" id="410659"/>
    <lineage>
        <taxon>unclassified sequences</taxon>
        <taxon>metagenomes</taxon>
        <taxon>ecological metagenomes</taxon>
    </lineage>
</organism>
<evidence type="ECO:0000256" key="3">
    <source>
        <dbReference type="ARBA" id="ARBA00023125"/>
    </source>
</evidence>
<dbReference type="GO" id="GO:1990077">
    <property type="term" value="C:primosome complex"/>
    <property type="evidence" value="ECO:0007669"/>
    <property type="project" value="UniProtKB-KW"/>
</dbReference>
<evidence type="ECO:0000256" key="1">
    <source>
        <dbReference type="ARBA" id="ARBA00022515"/>
    </source>
</evidence>
<keyword evidence="3" id="KW-0238">DNA-binding</keyword>
<proteinExistence type="inferred from homology"/>
<accession>A0A1J5RLI3</accession>
<dbReference type="InterPro" id="IPR012340">
    <property type="entry name" value="NA-bd_OB-fold"/>
</dbReference>
<protein>
    <submittedName>
        <fullName evidence="5">Primosomal replication protein n</fullName>
    </submittedName>
</protein>
<name>A0A1J5RLI3_9ZZZZ</name>
<dbReference type="GO" id="GO:0003697">
    <property type="term" value="F:single-stranded DNA binding"/>
    <property type="evidence" value="ECO:0007669"/>
    <property type="project" value="InterPro"/>
</dbReference>
<keyword evidence="2" id="KW-0235">DNA replication</keyword>
<dbReference type="AlphaFoldDB" id="A0A1J5RLI3"/>
<keyword evidence="1" id="KW-0639">Primosome</keyword>
<dbReference type="NCBIfam" id="TIGR04418">
    <property type="entry name" value="PriB_gamma"/>
    <property type="match status" value="1"/>
</dbReference>
<evidence type="ECO:0000256" key="4">
    <source>
        <dbReference type="SAM" id="MobiDB-lite"/>
    </source>
</evidence>
<dbReference type="Pfam" id="PF22657">
    <property type="entry name" value="SSB_1"/>
    <property type="match status" value="1"/>
</dbReference>
<dbReference type="InterPro" id="IPR000424">
    <property type="entry name" value="Primosome_PriB/ssb"/>
</dbReference>
<comment type="caution">
    <text evidence="5">The sequence shown here is derived from an EMBL/GenBank/DDBJ whole genome shotgun (WGS) entry which is preliminary data.</text>
</comment>
<feature type="region of interest" description="Disordered" evidence="4">
    <location>
        <begin position="1"/>
        <end position="20"/>
    </location>
</feature>
<evidence type="ECO:0000313" key="5">
    <source>
        <dbReference type="EMBL" id="OIQ96370.1"/>
    </source>
</evidence>
<reference evidence="5" key="1">
    <citation type="submission" date="2016-10" db="EMBL/GenBank/DDBJ databases">
        <title>Sequence of Gallionella enrichment culture.</title>
        <authorList>
            <person name="Poehlein A."/>
            <person name="Muehling M."/>
            <person name="Daniel R."/>
        </authorList>
    </citation>
    <scope>NUCLEOTIDE SEQUENCE</scope>
</reference>
<dbReference type="Gene3D" id="2.40.50.140">
    <property type="entry name" value="Nucleic acid-binding proteins"/>
    <property type="match status" value="1"/>
</dbReference>
<dbReference type="PIRSF" id="PIRSF003135">
    <property type="entry name" value="Primosomal_n"/>
    <property type="match status" value="1"/>
</dbReference>
<dbReference type="InterPro" id="IPR023646">
    <property type="entry name" value="Prisomal_replication_PriB"/>
</dbReference>
<dbReference type="EMBL" id="MLJW01000150">
    <property type="protein sequence ID" value="OIQ96370.1"/>
    <property type="molecule type" value="Genomic_DNA"/>
</dbReference>
<dbReference type="HAMAP" id="MF_00720">
    <property type="entry name" value="PriB"/>
    <property type="match status" value="1"/>
</dbReference>
<feature type="compositionally biased region" description="Low complexity" evidence="4">
    <location>
        <begin position="1"/>
        <end position="12"/>
    </location>
</feature>
<evidence type="ECO:0000256" key="2">
    <source>
        <dbReference type="ARBA" id="ARBA00022705"/>
    </source>
</evidence>
<dbReference type="PROSITE" id="PS50935">
    <property type="entry name" value="SSB"/>
    <property type="match status" value="1"/>
</dbReference>
<gene>
    <name evidence="5" type="primary">priB_5</name>
    <name evidence="5" type="ORF">GALL_216490</name>
</gene>
<sequence length="117" mass="13163">MPQHPPRQQTLRQRQRKQGLSSNRCVIEGEVIELEGLRYTPAGLARVAFKLRHTSMQQEAGMQRQVQCDVPALALGEAAQQVSRLQPGQMVRAEGFLAQRSLKIAQLVLHIDNVTLR</sequence>